<dbReference type="Proteomes" id="UP000051576">
    <property type="component" value="Unassembled WGS sequence"/>
</dbReference>
<organism evidence="1 2">
    <name type="scientific">Liquorilactobacillus vini DSM 20605</name>
    <dbReference type="NCBI Taxonomy" id="1133569"/>
    <lineage>
        <taxon>Bacteria</taxon>
        <taxon>Bacillati</taxon>
        <taxon>Bacillota</taxon>
        <taxon>Bacilli</taxon>
        <taxon>Lactobacillales</taxon>
        <taxon>Lactobacillaceae</taxon>
        <taxon>Liquorilactobacillus</taxon>
    </lineage>
</organism>
<dbReference type="EMBL" id="AYYX01000006">
    <property type="protein sequence ID" value="KRM89379.1"/>
    <property type="molecule type" value="Genomic_DNA"/>
</dbReference>
<dbReference type="PATRIC" id="fig|1133569.4.peg.1908"/>
<gene>
    <name evidence="1" type="ORF">FD21_GL001763</name>
</gene>
<comment type="caution">
    <text evidence="1">The sequence shown here is derived from an EMBL/GenBank/DDBJ whole genome shotgun (WGS) entry which is preliminary data.</text>
</comment>
<name>A0A0R2CNH3_9LACO</name>
<dbReference type="OrthoDB" id="2296476at2"/>
<keyword evidence="2" id="KW-1185">Reference proteome</keyword>
<reference evidence="1 2" key="1">
    <citation type="journal article" date="2015" name="Genome Announc.">
        <title>Expanding the biotechnology potential of lactobacilli through comparative genomics of 213 strains and associated genera.</title>
        <authorList>
            <person name="Sun Z."/>
            <person name="Harris H.M."/>
            <person name="McCann A."/>
            <person name="Guo C."/>
            <person name="Argimon S."/>
            <person name="Zhang W."/>
            <person name="Yang X."/>
            <person name="Jeffery I.B."/>
            <person name="Cooney J.C."/>
            <person name="Kagawa T.F."/>
            <person name="Liu W."/>
            <person name="Song Y."/>
            <person name="Salvetti E."/>
            <person name="Wrobel A."/>
            <person name="Rasinkangas P."/>
            <person name="Parkhill J."/>
            <person name="Rea M.C."/>
            <person name="O'Sullivan O."/>
            <person name="Ritari J."/>
            <person name="Douillard F.P."/>
            <person name="Paul Ross R."/>
            <person name="Yang R."/>
            <person name="Briner A.E."/>
            <person name="Felis G.E."/>
            <person name="de Vos W.M."/>
            <person name="Barrangou R."/>
            <person name="Klaenhammer T.R."/>
            <person name="Caufield P.W."/>
            <person name="Cui Y."/>
            <person name="Zhang H."/>
            <person name="O'Toole P.W."/>
        </authorList>
    </citation>
    <scope>NUCLEOTIDE SEQUENCE [LARGE SCALE GENOMIC DNA]</scope>
    <source>
        <strain evidence="1 2">DSM 20605</strain>
    </source>
</reference>
<dbReference type="RefSeq" id="WP_010581175.1">
    <property type="nucleotide sequence ID" value="NZ_AHYZ01000167.1"/>
</dbReference>
<evidence type="ECO:0000313" key="1">
    <source>
        <dbReference type="EMBL" id="KRM89379.1"/>
    </source>
</evidence>
<proteinExistence type="predicted"/>
<evidence type="ECO:0000313" key="2">
    <source>
        <dbReference type="Proteomes" id="UP000051576"/>
    </source>
</evidence>
<dbReference type="STRING" id="1133569.FD21_GL001763"/>
<accession>A0A0R2CNH3</accession>
<dbReference type="AlphaFoldDB" id="A0A0R2CNH3"/>
<protein>
    <submittedName>
        <fullName evidence="1">Uncharacterized protein</fullName>
    </submittedName>
</protein>
<sequence length="159" mass="18092">MKIKVADFIHQVENEDYQEKVLPQIKLTEAADQSVVLRLTQKLVEQFEKMLTKQALSRLEQPLNFNGQTVSILLETGIINLPFANVKHIDNFFNLEKQTDVIINLIVIADKINASGLRIDSCGMVSEAEQKQQSLVQKIAQVLQTDLQQIFENSREAKN</sequence>